<keyword evidence="4" id="KW-1185">Reference proteome</keyword>
<evidence type="ECO:0000256" key="1">
    <source>
        <dbReference type="ARBA" id="ARBA00022741"/>
    </source>
</evidence>
<protein>
    <submittedName>
        <fullName evidence="5">Uncharacterized protein</fullName>
    </submittedName>
</protein>
<evidence type="ECO:0000256" key="2">
    <source>
        <dbReference type="ARBA" id="ARBA00023134"/>
    </source>
</evidence>
<name>A0A914BUN2_9BILA</name>
<dbReference type="Pfam" id="PF00071">
    <property type="entry name" value="Ras"/>
    <property type="match status" value="1"/>
</dbReference>
<dbReference type="GO" id="GO:0016020">
    <property type="term" value="C:membrane"/>
    <property type="evidence" value="ECO:0007669"/>
    <property type="project" value="InterPro"/>
</dbReference>
<accession>A0A914BUN2</accession>
<dbReference type="GO" id="GO:0003924">
    <property type="term" value="F:GTPase activity"/>
    <property type="evidence" value="ECO:0007669"/>
    <property type="project" value="InterPro"/>
</dbReference>
<evidence type="ECO:0000313" key="5">
    <source>
        <dbReference type="WBParaSite" id="ACRNAN_Path_1032.g3956.t1"/>
    </source>
</evidence>
<dbReference type="GO" id="GO:0007165">
    <property type="term" value="P:signal transduction"/>
    <property type="evidence" value="ECO:0007669"/>
    <property type="project" value="InterPro"/>
</dbReference>
<proteinExistence type="predicted"/>
<dbReference type="Gene3D" id="3.40.50.300">
    <property type="entry name" value="P-loop containing nucleotide triphosphate hydrolases"/>
    <property type="match status" value="2"/>
</dbReference>
<organism evidence="4 5">
    <name type="scientific">Acrobeloides nanus</name>
    <dbReference type="NCBI Taxonomy" id="290746"/>
    <lineage>
        <taxon>Eukaryota</taxon>
        <taxon>Metazoa</taxon>
        <taxon>Ecdysozoa</taxon>
        <taxon>Nematoda</taxon>
        <taxon>Chromadorea</taxon>
        <taxon>Rhabditida</taxon>
        <taxon>Tylenchina</taxon>
        <taxon>Cephalobomorpha</taxon>
        <taxon>Cephaloboidea</taxon>
        <taxon>Cephalobidae</taxon>
        <taxon>Acrobeloides</taxon>
    </lineage>
</organism>
<feature type="region of interest" description="Disordered" evidence="3">
    <location>
        <begin position="30"/>
        <end position="55"/>
    </location>
</feature>
<dbReference type="SUPFAM" id="SSF52540">
    <property type="entry name" value="P-loop containing nucleoside triphosphate hydrolases"/>
    <property type="match status" value="1"/>
</dbReference>
<dbReference type="GO" id="GO:0005525">
    <property type="term" value="F:GTP binding"/>
    <property type="evidence" value="ECO:0007669"/>
    <property type="project" value="UniProtKB-KW"/>
</dbReference>
<dbReference type="InterPro" id="IPR001806">
    <property type="entry name" value="Small_GTPase"/>
</dbReference>
<dbReference type="InterPro" id="IPR020849">
    <property type="entry name" value="Small_GTPase_Ras-type"/>
</dbReference>
<keyword evidence="2" id="KW-0342">GTP-binding</keyword>
<dbReference type="Proteomes" id="UP000887540">
    <property type="component" value="Unplaced"/>
</dbReference>
<reference evidence="5" key="1">
    <citation type="submission" date="2022-11" db="UniProtKB">
        <authorList>
            <consortium name="WormBaseParasite"/>
        </authorList>
    </citation>
    <scope>IDENTIFICATION</scope>
</reference>
<evidence type="ECO:0000256" key="3">
    <source>
        <dbReference type="SAM" id="MobiDB-lite"/>
    </source>
</evidence>
<dbReference type="AlphaFoldDB" id="A0A914BUN2"/>
<evidence type="ECO:0000313" key="4">
    <source>
        <dbReference type="Proteomes" id="UP000887540"/>
    </source>
</evidence>
<dbReference type="WBParaSite" id="ACRNAN_Path_1032.g3956.t1">
    <property type="protein sequence ID" value="ACRNAN_Path_1032.g3956.t1"/>
    <property type="gene ID" value="ACRNAN_Path_1032.g3956"/>
</dbReference>
<dbReference type="PANTHER" id="PTHR24070">
    <property type="entry name" value="RAS, DI-RAS, AND RHEB FAMILY MEMBERS OF SMALL GTPASE SUPERFAMILY"/>
    <property type="match status" value="1"/>
</dbReference>
<dbReference type="InterPro" id="IPR027417">
    <property type="entry name" value="P-loop_NTPase"/>
</dbReference>
<sequence length="218" mass="24988">MTAFAMDTDILPRKKYLGKGKGLNELNGVNRSRSQVRSARRPSKPRASCDGLATNTNNHPSELTLVVMGAEKVGKSALVSQFLWDDFVTEYRPTVEEFNWIEYEMDDGHELLLQVPIMMVANKMDLSMDDWHPDELRDYAMINKISYASISAKHLRKVNQVFGDLLEQLKTSRISGEHQLTKRRQSMPSRRAYSGAYIDYDAIEQIAKKHNRQNCCIM</sequence>
<dbReference type="SMART" id="SM00173">
    <property type="entry name" value="RAS"/>
    <property type="match status" value="1"/>
</dbReference>
<keyword evidence="1" id="KW-0547">Nucleotide-binding</keyword>